<feature type="compositionally biased region" description="Acidic residues" evidence="1">
    <location>
        <begin position="18"/>
        <end position="27"/>
    </location>
</feature>
<organism evidence="2 3">
    <name type="scientific">Cryptolaemus montrouzieri</name>
    <dbReference type="NCBI Taxonomy" id="559131"/>
    <lineage>
        <taxon>Eukaryota</taxon>
        <taxon>Metazoa</taxon>
        <taxon>Ecdysozoa</taxon>
        <taxon>Arthropoda</taxon>
        <taxon>Hexapoda</taxon>
        <taxon>Insecta</taxon>
        <taxon>Pterygota</taxon>
        <taxon>Neoptera</taxon>
        <taxon>Endopterygota</taxon>
        <taxon>Coleoptera</taxon>
        <taxon>Polyphaga</taxon>
        <taxon>Cucujiformia</taxon>
        <taxon>Coccinelloidea</taxon>
        <taxon>Coccinellidae</taxon>
        <taxon>Scymninae</taxon>
        <taxon>Scymnini</taxon>
        <taxon>Cryptolaemus</taxon>
    </lineage>
</organism>
<feature type="region of interest" description="Disordered" evidence="1">
    <location>
        <begin position="130"/>
        <end position="162"/>
    </location>
</feature>
<keyword evidence="3" id="KW-1185">Reference proteome</keyword>
<evidence type="ECO:0000313" key="2">
    <source>
        <dbReference type="EMBL" id="KAL3273115.1"/>
    </source>
</evidence>
<accession>A0ABD2N364</accession>
<protein>
    <submittedName>
        <fullName evidence="2">Uncharacterized protein</fullName>
    </submittedName>
</protein>
<dbReference type="EMBL" id="JABFTP020000062">
    <property type="protein sequence ID" value="KAL3273115.1"/>
    <property type="molecule type" value="Genomic_DNA"/>
</dbReference>
<sequence length="162" mass="18795">MLLKDDEALELNAKVDDLFTDEETDQENEGRFKVKKGATTEEKPTSLPFRKLANVTLNETMKKVEAKPKWITEQAKKEHKSKRSKKEPLTNPIESRKIEIKIRNPTKYEKNSGRLQNCIQTSKARKVELSKEVEFEEDESEPEIVVENEDEVDAEDITTCRE</sequence>
<comment type="caution">
    <text evidence="2">The sequence shown here is derived from an EMBL/GenBank/DDBJ whole genome shotgun (WGS) entry which is preliminary data.</text>
</comment>
<dbReference type="Proteomes" id="UP001516400">
    <property type="component" value="Unassembled WGS sequence"/>
</dbReference>
<name>A0ABD2N364_9CUCU</name>
<dbReference type="AlphaFoldDB" id="A0ABD2N364"/>
<feature type="compositionally biased region" description="Basic and acidic residues" evidence="1">
    <location>
        <begin position="28"/>
        <end position="44"/>
    </location>
</feature>
<feature type="compositionally biased region" description="Acidic residues" evidence="1">
    <location>
        <begin position="134"/>
        <end position="156"/>
    </location>
</feature>
<proteinExistence type="predicted"/>
<gene>
    <name evidence="2" type="ORF">HHI36_014569</name>
</gene>
<feature type="non-terminal residue" evidence="2">
    <location>
        <position position="162"/>
    </location>
</feature>
<reference evidence="2 3" key="1">
    <citation type="journal article" date="2021" name="BMC Biol.">
        <title>Horizontally acquired antibacterial genes associated with adaptive radiation of ladybird beetles.</title>
        <authorList>
            <person name="Li H.S."/>
            <person name="Tang X.F."/>
            <person name="Huang Y.H."/>
            <person name="Xu Z.Y."/>
            <person name="Chen M.L."/>
            <person name="Du X.Y."/>
            <person name="Qiu B.Y."/>
            <person name="Chen P.T."/>
            <person name="Zhang W."/>
            <person name="Slipinski A."/>
            <person name="Escalona H.E."/>
            <person name="Waterhouse R.M."/>
            <person name="Zwick A."/>
            <person name="Pang H."/>
        </authorList>
    </citation>
    <scope>NUCLEOTIDE SEQUENCE [LARGE SCALE GENOMIC DNA]</scope>
    <source>
        <strain evidence="2">SYSU2018</strain>
    </source>
</reference>
<evidence type="ECO:0000313" key="3">
    <source>
        <dbReference type="Proteomes" id="UP001516400"/>
    </source>
</evidence>
<feature type="region of interest" description="Disordered" evidence="1">
    <location>
        <begin position="14"/>
        <end position="45"/>
    </location>
</feature>
<feature type="region of interest" description="Disordered" evidence="1">
    <location>
        <begin position="68"/>
        <end position="95"/>
    </location>
</feature>
<evidence type="ECO:0000256" key="1">
    <source>
        <dbReference type="SAM" id="MobiDB-lite"/>
    </source>
</evidence>